<organism evidence="2 3">
    <name type="scientific">Runella rosea</name>
    <dbReference type="NCBI Taxonomy" id="2259595"/>
    <lineage>
        <taxon>Bacteria</taxon>
        <taxon>Pseudomonadati</taxon>
        <taxon>Bacteroidota</taxon>
        <taxon>Cytophagia</taxon>
        <taxon>Cytophagales</taxon>
        <taxon>Spirosomataceae</taxon>
        <taxon>Runella</taxon>
    </lineage>
</organism>
<dbReference type="Gene3D" id="2.130.10.10">
    <property type="entry name" value="YVTN repeat-like/Quinoprotein amine dehydrogenase"/>
    <property type="match status" value="1"/>
</dbReference>
<dbReference type="InterPro" id="IPR015943">
    <property type="entry name" value="WD40/YVTN_repeat-like_dom_sf"/>
</dbReference>
<dbReference type="AlphaFoldDB" id="A0A344TE18"/>
<evidence type="ECO:0000313" key="2">
    <source>
        <dbReference type="EMBL" id="AXE16889.1"/>
    </source>
</evidence>
<protein>
    <submittedName>
        <fullName evidence="2">WD40 repeat domain-containing protein</fullName>
    </submittedName>
</protein>
<gene>
    <name evidence="2" type="ORF">DR864_03640</name>
</gene>
<feature type="chain" id="PRO_5016566137" evidence="1">
    <location>
        <begin position="21"/>
        <end position="420"/>
    </location>
</feature>
<dbReference type="OrthoDB" id="916694at2"/>
<name>A0A344TE18_9BACT</name>
<keyword evidence="3" id="KW-1185">Reference proteome</keyword>
<keyword evidence="1" id="KW-0732">Signal</keyword>
<dbReference type="RefSeq" id="WP_114065676.1">
    <property type="nucleotide sequence ID" value="NZ_CP030850.1"/>
</dbReference>
<dbReference type="SUPFAM" id="SSF75011">
    <property type="entry name" value="3-carboxy-cis,cis-mucoante lactonizing enzyme"/>
    <property type="match status" value="1"/>
</dbReference>
<evidence type="ECO:0000256" key="1">
    <source>
        <dbReference type="SAM" id="SignalP"/>
    </source>
</evidence>
<dbReference type="Proteomes" id="UP000251993">
    <property type="component" value="Chromosome"/>
</dbReference>
<accession>A0A344TE18</accession>
<sequence length="420" mass="44289">MKNLSATLGMALLSVTTALAQKPTIEFNARGILALSDGDMAASASVDGKLLKQVGVKDALTVYPLPLKLGQEVGSSPVPNSAFGWTRNATITSDGRYAYVIESRAQTTDSLKSVKSIAELPAGINMYIVDISNLAKPSTRKVPVGKNPTAVDMLGSNLLITSEETGKELRLFEIGAGGLPTRNVPIALNLQNARATDVTWHPDGEFVAITVEETKEIWLFKAKRNAQNKIATFEPFGTPAKITGKPGPGAFTPDGTLFIVSDLKDGSAASELTAIQFNTTAEDPKTAEHKILGSTAVGIGAESFSISPDGTTIVTANKNASAQPWEGSVGKATLSLLTLAKDGKMAKVADYDLDGIAPESVIFDKTGDNLAVSLYEYFDYGNRDGGIEFFKVTKGGTPALTKQLAKISAPKGCYTVKIIP</sequence>
<evidence type="ECO:0000313" key="3">
    <source>
        <dbReference type="Proteomes" id="UP000251993"/>
    </source>
</evidence>
<feature type="signal peptide" evidence="1">
    <location>
        <begin position="1"/>
        <end position="20"/>
    </location>
</feature>
<dbReference type="KEGG" id="run:DR864_03640"/>
<reference evidence="2 3" key="1">
    <citation type="submission" date="2018-07" db="EMBL/GenBank/DDBJ databases">
        <title>Genome sequencing of Runella.</title>
        <authorList>
            <person name="Baek M.-G."/>
            <person name="Yi H."/>
        </authorList>
    </citation>
    <scope>NUCLEOTIDE SEQUENCE [LARGE SCALE GENOMIC DNA]</scope>
    <source>
        <strain evidence="2 3">HYN0085</strain>
    </source>
</reference>
<dbReference type="EMBL" id="CP030850">
    <property type="protein sequence ID" value="AXE16889.1"/>
    <property type="molecule type" value="Genomic_DNA"/>
</dbReference>
<proteinExistence type="predicted"/>